<reference evidence="1 2" key="1">
    <citation type="submission" date="2016-12" db="EMBL/GenBank/DDBJ databases">
        <title>Characterization of two jumbo phages RP12 and RP31 infecting the phytopathogen Ralstonia solanacearum.</title>
        <authorList>
            <person name="Kawasaki T."/>
            <person name="Yoshikawa G."/>
            <person name="Ogata H."/>
            <person name="Yamada T."/>
        </authorList>
    </citation>
    <scope>NUCLEOTIDE SEQUENCE [LARGE SCALE GENOMIC DNA]</scope>
    <source>
        <strain evidence="1 2">RP12</strain>
    </source>
</reference>
<dbReference type="GeneID" id="40074411"/>
<name>A0A1L7N0K6_9CAUD</name>
<organism evidence="1 2">
    <name type="scientific">Ralstonia phage RP12</name>
    <dbReference type="NCBI Taxonomy" id="1923889"/>
    <lineage>
        <taxon>Viruses</taxon>
        <taxon>Duplodnaviria</taxon>
        <taxon>Heunggongvirae</taxon>
        <taxon>Uroviricota</taxon>
        <taxon>Caudoviricetes</taxon>
        <taxon>Chimalliviridae</taxon>
        <taxon>Ripduovirus</taxon>
        <taxon>Ripduovirus RP12</taxon>
    </lineage>
</organism>
<proteinExistence type="predicted"/>
<dbReference type="Proteomes" id="UP000222831">
    <property type="component" value="Segment"/>
</dbReference>
<accession>A0A1L7N0K6</accession>
<dbReference type="EMBL" id="AP017924">
    <property type="protein sequence ID" value="BAW18990.1"/>
    <property type="molecule type" value="Genomic_DNA"/>
</dbReference>
<dbReference type="OrthoDB" id="16739at10239"/>
<keyword evidence="2" id="KW-1185">Reference proteome</keyword>
<evidence type="ECO:0000313" key="2">
    <source>
        <dbReference type="Proteomes" id="UP000222831"/>
    </source>
</evidence>
<dbReference type="KEGG" id="vg:40074411"/>
<dbReference type="Pfam" id="PF24302">
    <property type="entry name" value="DUF7484"/>
    <property type="match status" value="1"/>
</dbReference>
<dbReference type="RefSeq" id="YP_009598709.1">
    <property type="nucleotide sequence ID" value="NC_041911.1"/>
</dbReference>
<evidence type="ECO:0000313" key="1">
    <source>
        <dbReference type="EMBL" id="BAW18990.1"/>
    </source>
</evidence>
<sequence length="267" mass="30018">MNALRKALDDIKFVIPRAVLETVFVKRHQNFRVASPSLDEQILNEVIRPRVYIDTNLVGGAEILVDLSGLEGDEVNTTDMVYRIPKNRTQNRTIMSVLNVTYVDAQAMAAAGSYASCGVSAEQSAAQALLDAVSPLPLISTGRITVIGENVVLIRDSIRIPSNSYLRCIVAHDEAMSHIQPRSYKAFCKLVEYAVKSYIYNEYVVELDMGELRGGHNLGKFKDIIEGYNDSEELYDTYLREKWAKISFQNDRESHNRFLKLLIGGPR</sequence>
<protein>
    <submittedName>
        <fullName evidence="1">Uncharacterized protein</fullName>
    </submittedName>
</protein>
<dbReference type="InterPro" id="IPR055907">
    <property type="entry name" value="DUF7484"/>
</dbReference>